<proteinExistence type="predicted"/>
<dbReference type="InterPro" id="IPR011333">
    <property type="entry name" value="SKP1/BTB/POZ_sf"/>
</dbReference>
<dbReference type="InterPro" id="IPR000210">
    <property type="entry name" value="BTB/POZ_dom"/>
</dbReference>
<reference evidence="2 3" key="1">
    <citation type="submission" date="2020-04" db="EMBL/GenBank/DDBJ databases">
        <authorList>
            <person name="Laetsch R D."/>
            <person name="Stevens L."/>
            <person name="Kumar S."/>
            <person name="Blaxter L. M."/>
        </authorList>
    </citation>
    <scope>NUCLEOTIDE SEQUENCE [LARGE SCALE GENOMIC DNA]</scope>
</reference>
<gene>
    <name evidence="2" type="ORF">CBOVIS_LOCUS10326</name>
</gene>
<dbReference type="Pfam" id="PF00651">
    <property type="entry name" value="BTB"/>
    <property type="match status" value="1"/>
</dbReference>
<dbReference type="InterPro" id="IPR002083">
    <property type="entry name" value="MATH/TRAF_dom"/>
</dbReference>
<dbReference type="AlphaFoldDB" id="A0A8S1F3R8"/>
<dbReference type="EMBL" id="CADEPM010000007">
    <property type="protein sequence ID" value="CAB3408557.1"/>
    <property type="molecule type" value="Genomic_DNA"/>
</dbReference>
<name>A0A8S1F3R8_9PELO</name>
<dbReference type="PROSITE" id="PS50097">
    <property type="entry name" value="BTB"/>
    <property type="match status" value="1"/>
</dbReference>
<sequence length="312" mass="36054">MEKAESIVDLSNTIFASDNIEGKYSCDYLDEFKPKGIMTIDIADKSVISKNGSKESVIYNIPWKFGVYFSDSANTKIGVSVKCNEKSQSKLWTCKANITLKLMTGELDKSPCELCQHSEVFTFDMFRNTFTICEFTNADELYIETHMIHGFDRGPKKTYPYINAEIDVISATGILIAPIYNPFEVSPEFGDAVLIIEGKRLIVNRTFLAFHSRYFRTMFFSGFREKEMKEIELKDVRFDDFVELHNYILPYKIKITKENVKNLLDLADRFEMPGVLIDCEQFLLKDGGFDCMEKMKLSERYMLVNLQVSFLF</sequence>
<evidence type="ECO:0000313" key="2">
    <source>
        <dbReference type="EMBL" id="CAB3408557.1"/>
    </source>
</evidence>
<dbReference type="CDD" id="cd18186">
    <property type="entry name" value="BTB_POZ_ZBTB_KLHL-like"/>
    <property type="match status" value="1"/>
</dbReference>
<dbReference type="OrthoDB" id="5813110at2759"/>
<organism evidence="2 3">
    <name type="scientific">Caenorhabditis bovis</name>
    <dbReference type="NCBI Taxonomy" id="2654633"/>
    <lineage>
        <taxon>Eukaryota</taxon>
        <taxon>Metazoa</taxon>
        <taxon>Ecdysozoa</taxon>
        <taxon>Nematoda</taxon>
        <taxon>Chromadorea</taxon>
        <taxon>Rhabditida</taxon>
        <taxon>Rhabditina</taxon>
        <taxon>Rhabditomorpha</taxon>
        <taxon>Rhabditoidea</taxon>
        <taxon>Rhabditidae</taxon>
        <taxon>Peloderinae</taxon>
        <taxon>Caenorhabditis</taxon>
    </lineage>
</organism>
<feature type="domain" description="BTB" evidence="1">
    <location>
        <begin position="190"/>
        <end position="257"/>
    </location>
</feature>
<comment type="caution">
    <text evidence="2">The sequence shown here is derived from an EMBL/GenBank/DDBJ whole genome shotgun (WGS) entry which is preliminary data.</text>
</comment>
<evidence type="ECO:0000259" key="1">
    <source>
        <dbReference type="PROSITE" id="PS50097"/>
    </source>
</evidence>
<dbReference type="SMART" id="SM00225">
    <property type="entry name" value="BTB"/>
    <property type="match status" value="1"/>
</dbReference>
<dbReference type="SUPFAM" id="SSF54695">
    <property type="entry name" value="POZ domain"/>
    <property type="match status" value="1"/>
</dbReference>
<dbReference type="Pfam" id="PF00917">
    <property type="entry name" value="MATH"/>
    <property type="match status" value="1"/>
</dbReference>
<dbReference type="PANTHER" id="PTHR47022">
    <property type="entry name" value="BTB AND MATH DOMAIN-CONTAINING PROTEIN 36-RELATED"/>
    <property type="match status" value="1"/>
</dbReference>
<keyword evidence="3" id="KW-1185">Reference proteome</keyword>
<evidence type="ECO:0000313" key="3">
    <source>
        <dbReference type="Proteomes" id="UP000494206"/>
    </source>
</evidence>
<dbReference type="Gene3D" id="3.30.710.10">
    <property type="entry name" value="Potassium Channel Kv1.1, Chain A"/>
    <property type="match status" value="1"/>
</dbReference>
<accession>A0A8S1F3R8</accession>
<dbReference type="Proteomes" id="UP000494206">
    <property type="component" value="Unassembled WGS sequence"/>
</dbReference>
<protein>
    <recommendedName>
        <fullName evidence="1">BTB domain-containing protein</fullName>
    </recommendedName>
</protein>
<dbReference type="PANTHER" id="PTHR47022:SF1">
    <property type="entry name" value="BTB AND MATH DOMAIN-CONTAINING PROTEIN 36-RELATED"/>
    <property type="match status" value="1"/>
</dbReference>